<dbReference type="InterPro" id="IPR002506">
    <property type="entry name" value="HDV_ag"/>
</dbReference>
<keyword evidence="3" id="KW-1185">Reference proteome</keyword>
<dbReference type="EMBL" id="MN031239">
    <property type="protein sequence ID" value="QED55975.1"/>
    <property type="molecule type" value="Genomic_RNA"/>
</dbReference>
<proteinExistence type="predicted"/>
<feature type="region of interest" description="Disordered" evidence="1">
    <location>
        <begin position="1"/>
        <end position="36"/>
    </location>
</feature>
<evidence type="ECO:0000313" key="3">
    <source>
        <dbReference type="Proteomes" id="UP000676441"/>
    </source>
</evidence>
<organism evidence="2 3">
    <name type="scientific">Chinese fire belly newt virus 1</name>
    <dbReference type="NCBI Taxonomy" id="2849697"/>
    <lineage>
        <taxon>Viruses</taxon>
        <taxon>Ribozyviria</taxon>
        <taxon>Kolmioviridae</taxon>
        <taxon>Daazvirus</taxon>
        <taxon>Daazvirus cynopis</taxon>
    </lineage>
</organism>
<dbReference type="GO" id="GO:0003723">
    <property type="term" value="F:RNA binding"/>
    <property type="evidence" value="ECO:0007669"/>
    <property type="project" value="InterPro"/>
</dbReference>
<protein>
    <submittedName>
        <fullName evidence="2">HDAg-like protein</fullName>
    </submittedName>
</protein>
<dbReference type="Gene3D" id="4.10.220.40">
    <property type="entry name" value="Delta antigen, N-terminal"/>
    <property type="match status" value="1"/>
</dbReference>
<evidence type="ECO:0000256" key="1">
    <source>
        <dbReference type="SAM" id="MobiDB-lite"/>
    </source>
</evidence>
<evidence type="ECO:0000313" key="2">
    <source>
        <dbReference type="EMBL" id="QED55975.1"/>
    </source>
</evidence>
<name>A0A5B8ZSH5_9VIRU</name>
<feature type="region of interest" description="Disordered" evidence="1">
    <location>
        <begin position="86"/>
        <end position="127"/>
    </location>
</feature>
<dbReference type="RefSeq" id="YP_010798338.1">
    <property type="nucleotide sequence ID" value="NC_076417.1"/>
</dbReference>
<dbReference type="InterPro" id="IPR027403">
    <property type="entry name" value="Delta_antigen_N"/>
</dbReference>
<reference evidence="2" key="1">
    <citation type="journal article" date="2019" name="Virus Evol.">
        <title>Novel hepatitis D-like agents in vertebrates and invertebrates.</title>
        <authorList>
            <person name="Chang W.S."/>
            <person name="Pettersson J.H."/>
            <person name="Le Lay C."/>
            <person name="Shi M."/>
            <person name="Lo N."/>
            <person name="Wille M."/>
            <person name="Eden J.S."/>
            <person name="Holmes E.C."/>
        </authorList>
    </citation>
    <scope>NUCLEOTIDE SEQUENCE [LARGE SCALE GENOMIC DNA]</scope>
</reference>
<reference evidence="2" key="2">
    <citation type="submission" date="2019-06" db="EMBL/GenBank/DDBJ databases">
        <authorList>
            <person name="Chang W.-S."/>
            <person name="Pettersson J.H.-O."/>
            <person name="Le Lay C."/>
            <person name="Shi M."/>
            <person name="Lo N."/>
            <person name="Wille M."/>
            <person name="Eden J.-S."/>
            <person name="Holmes E.C."/>
        </authorList>
    </citation>
    <scope>NUCLEOTIDE SEQUENCE</scope>
</reference>
<dbReference type="Pfam" id="PF01517">
    <property type="entry name" value="HDV_ag"/>
    <property type="match status" value="1"/>
</dbReference>
<dbReference type="KEGG" id="vg:80536497"/>
<dbReference type="GO" id="GO:0046718">
    <property type="term" value="P:symbiont entry into host cell"/>
    <property type="evidence" value="ECO:0007669"/>
    <property type="project" value="InterPro"/>
</dbReference>
<dbReference type="Proteomes" id="UP000676441">
    <property type="component" value="Segment"/>
</dbReference>
<dbReference type="SUPFAM" id="SSF58108">
    <property type="entry name" value="Oligomerization domain of hepatitis delta antigen"/>
    <property type="match status" value="1"/>
</dbReference>
<accession>A0A5B8ZSH5</accession>
<sequence length="225" mass="24236">MAPLPINSIENKGAMASTSEARVPPVKKGKTPSRERVLSKWVASRDKLAALLREEAAERAKILALERDNPWLGTIKGIIRKSAESAIPSGPLAGPSAPSTGGDPPPKKRKRTSEKLEASPDQKAIWRAGKDAVNRAKQAMSKGKEVSSELIRQMLLAHDKLGMEVPEDVQAYVMTEVNRSAQTAPASDFGTREEEMAMVPVQMGAGPPVLSIRGFESKDGYNNGQ</sequence>
<dbReference type="GeneID" id="80536497"/>
<feature type="compositionally biased region" description="Low complexity" evidence="1">
    <location>
        <begin position="86"/>
        <end position="102"/>
    </location>
</feature>